<organism evidence="2 3">
    <name type="scientific">Phenylobacterium parvum</name>
    <dbReference type="NCBI Taxonomy" id="2201350"/>
    <lineage>
        <taxon>Bacteria</taxon>
        <taxon>Pseudomonadati</taxon>
        <taxon>Pseudomonadota</taxon>
        <taxon>Alphaproteobacteria</taxon>
        <taxon>Caulobacterales</taxon>
        <taxon>Caulobacteraceae</taxon>
        <taxon>Phenylobacterium</taxon>
    </lineage>
</organism>
<reference evidence="3" key="1">
    <citation type="submission" date="2018-05" db="EMBL/GenBank/DDBJ databases">
        <title>Genome sequencing of Phenylobacterium sp. HYN0004.</title>
        <authorList>
            <person name="Yi H."/>
            <person name="Baek C."/>
        </authorList>
    </citation>
    <scope>NUCLEOTIDE SEQUENCE [LARGE SCALE GENOMIC DNA]</scope>
    <source>
        <strain evidence="3">HYN0004</strain>
    </source>
</reference>
<keyword evidence="3" id="KW-1185">Reference proteome</keyword>
<sequence length="197" mass="21353">MFATILSLGLVLGIAGAARADGAIVQLLTVQDKARLQRFEATRTAAVSAAKSVGAPEDVAVLDKALSGKLLSVRSADLTGDWRCRTIKLGKSAGLVVYGWFRCRIVDDGAGWRLDKLTGSQRVSGRFYDDGETRMIFAGALSFGDEPRQAYGRPGARNQVALAVRPGPDRLRLEFPEPEFESAFDVMELERVPPARK</sequence>
<name>A0A2Z3I4M1_9CAUL</name>
<accession>A0A2Z3I4M1</accession>
<protein>
    <submittedName>
        <fullName evidence="2">DUF4893 domain-containing protein</fullName>
    </submittedName>
</protein>
<evidence type="ECO:0000313" key="2">
    <source>
        <dbReference type="EMBL" id="AWM78464.1"/>
    </source>
</evidence>
<dbReference type="AlphaFoldDB" id="A0A2Z3I4M1"/>
<gene>
    <name evidence="2" type="ORF">HYN04_12315</name>
</gene>
<dbReference type="InterPro" id="IPR032609">
    <property type="entry name" value="DUF4893"/>
</dbReference>
<dbReference type="EMBL" id="CP029479">
    <property type="protein sequence ID" value="AWM78464.1"/>
    <property type="molecule type" value="Genomic_DNA"/>
</dbReference>
<dbReference type="OrthoDB" id="9153930at2"/>
<feature type="chain" id="PRO_5016241439" evidence="1">
    <location>
        <begin position="21"/>
        <end position="197"/>
    </location>
</feature>
<proteinExistence type="predicted"/>
<dbReference type="KEGG" id="phb:HYN04_12315"/>
<feature type="signal peptide" evidence="1">
    <location>
        <begin position="1"/>
        <end position="20"/>
    </location>
</feature>
<evidence type="ECO:0000313" key="3">
    <source>
        <dbReference type="Proteomes" id="UP000247763"/>
    </source>
</evidence>
<evidence type="ECO:0000256" key="1">
    <source>
        <dbReference type="SAM" id="SignalP"/>
    </source>
</evidence>
<dbReference type="Proteomes" id="UP000247763">
    <property type="component" value="Chromosome"/>
</dbReference>
<dbReference type="RefSeq" id="WP_110451030.1">
    <property type="nucleotide sequence ID" value="NZ_CP029479.1"/>
</dbReference>
<dbReference type="Pfam" id="PF16233">
    <property type="entry name" value="DUF4893"/>
    <property type="match status" value="1"/>
</dbReference>
<keyword evidence="1" id="KW-0732">Signal</keyword>